<dbReference type="OrthoDB" id="7510573at2"/>
<evidence type="ECO:0000256" key="1">
    <source>
        <dbReference type="SAM" id="SignalP"/>
    </source>
</evidence>
<dbReference type="KEGG" id="mmob:F6R98_09405"/>
<evidence type="ECO:0000313" key="3">
    <source>
        <dbReference type="Proteomes" id="UP000325755"/>
    </source>
</evidence>
<keyword evidence="2" id="KW-0238">DNA-binding</keyword>
<evidence type="ECO:0000313" key="2">
    <source>
        <dbReference type="EMBL" id="QFY42809.1"/>
    </source>
</evidence>
<reference evidence="2 3" key="1">
    <citation type="submission" date="2019-09" db="EMBL/GenBank/DDBJ databases">
        <title>Ecophysiology of the spiral-shaped methanotroph Methylospira mobilis as revealed by the complete genome sequence.</title>
        <authorList>
            <person name="Oshkin I.Y."/>
            <person name="Dedysh S.N."/>
            <person name="Miroshnikov K."/>
            <person name="Danilova O.V."/>
            <person name="Hakobyan A."/>
            <person name="Liesack W."/>
        </authorList>
    </citation>
    <scope>NUCLEOTIDE SEQUENCE [LARGE SCALE GENOMIC DNA]</scope>
    <source>
        <strain evidence="2 3">Shm1</strain>
    </source>
</reference>
<dbReference type="Proteomes" id="UP000325755">
    <property type="component" value="Chromosome"/>
</dbReference>
<dbReference type="Pfam" id="PF12836">
    <property type="entry name" value="HHH_3"/>
    <property type="match status" value="1"/>
</dbReference>
<keyword evidence="3" id="KW-1185">Reference proteome</keyword>
<dbReference type="InParanoid" id="A0A5Q0BGZ4"/>
<dbReference type="Gene3D" id="1.10.150.280">
    <property type="entry name" value="AF1531-like domain"/>
    <property type="match status" value="1"/>
</dbReference>
<dbReference type="GO" id="GO:0003677">
    <property type="term" value="F:DNA binding"/>
    <property type="evidence" value="ECO:0007669"/>
    <property type="project" value="UniProtKB-KW"/>
</dbReference>
<dbReference type="EMBL" id="CP044205">
    <property type="protein sequence ID" value="QFY42809.1"/>
    <property type="molecule type" value="Genomic_DNA"/>
</dbReference>
<dbReference type="GO" id="GO:0015627">
    <property type="term" value="C:type II protein secretion system complex"/>
    <property type="evidence" value="ECO:0007669"/>
    <property type="project" value="TreeGrafter"/>
</dbReference>
<dbReference type="InterPro" id="IPR051675">
    <property type="entry name" value="Endo/Exo/Phosphatase_dom_1"/>
</dbReference>
<feature type="chain" id="PRO_5024847713" evidence="1">
    <location>
        <begin position="23"/>
        <end position="119"/>
    </location>
</feature>
<organism evidence="2 3">
    <name type="scientific">Candidatus Methylospira mobilis</name>
    <dbReference type="NCBI Taxonomy" id="1808979"/>
    <lineage>
        <taxon>Bacteria</taxon>
        <taxon>Pseudomonadati</taxon>
        <taxon>Pseudomonadota</taxon>
        <taxon>Gammaproteobacteria</taxon>
        <taxon>Methylococcales</taxon>
        <taxon>Methylococcaceae</taxon>
        <taxon>Candidatus Methylospira</taxon>
    </lineage>
</organism>
<dbReference type="FunCoup" id="A0A5Q0BGZ4">
    <property type="interactions" value="43"/>
</dbReference>
<sequence length="119" mass="12185">MNKFKCAILGIILSIAPWTVWADAVDINTATADQIAAGLKGVGKSKAEAIVKDREKNGPFKSVDDLARVKGVKAGIITKNRDNITVTAPGLAVPAIPRPAASVPAVAPAVPAVPAPVVK</sequence>
<dbReference type="SUPFAM" id="SSF47781">
    <property type="entry name" value="RuvA domain 2-like"/>
    <property type="match status" value="1"/>
</dbReference>
<proteinExistence type="predicted"/>
<dbReference type="InterPro" id="IPR010994">
    <property type="entry name" value="RuvA_2-like"/>
</dbReference>
<dbReference type="AlphaFoldDB" id="A0A5Q0BGZ4"/>
<name>A0A5Q0BGZ4_9GAMM</name>
<dbReference type="InterPro" id="IPR004509">
    <property type="entry name" value="Competence_ComEA_HhH"/>
</dbReference>
<dbReference type="RefSeq" id="WP_153248801.1">
    <property type="nucleotide sequence ID" value="NZ_CP044205.1"/>
</dbReference>
<gene>
    <name evidence="2" type="ORF">F6R98_09405</name>
</gene>
<dbReference type="PANTHER" id="PTHR21180">
    <property type="entry name" value="ENDONUCLEASE/EXONUCLEASE/PHOSPHATASE FAMILY DOMAIN-CONTAINING PROTEIN 1"/>
    <property type="match status" value="1"/>
</dbReference>
<feature type="signal peptide" evidence="1">
    <location>
        <begin position="1"/>
        <end position="22"/>
    </location>
</feature>
<dbReference type="PANTHER" id="PTHR21180:SF32">
    <property type="entry name" value="ENDONUCLEASE_EXONUCLEASE_PHOSPHATASE FAMILY DOMAIN-CONTAINING PROTEIN 1"/>
    <property type="match status" value="1"/>
</dbReference>
<keyword evidence="1" id="KW-0732">Signal</keyword>
<dbReference type="NCBIfam" id="TIGR00426">
    <property type="entry name" value="competence protein ComEA helix-hairpin-helix repeat region"/>
    <property type="match status" value="1"/>
</dbReference>
<protein>
    <submittedName>
        <fullName evidence="2">ComEA family DNA-binding protein</fullName>
    </submittedName>
</protein>
<accession>A0A5Q0BGZ4</accession>
<dbReference type="GO" id="GO:0015628">
    <property type="term" value="P:protein secretion by the type II secretion system"/>
    <property type="evidence" value="ECO:0007669"/>
    <property type="project" value="TreeGrafter"/>
</dbReference>